<dbReference type="STRING" id="1089553.Tph_c12110"/>
<dbReference type="HOGENOM" id="CLU_2304718_0_0_9"/>
<feature type="compositionally biased region" description="Basic and acidic residues" evidence="1">
    <location>
        <begin position="59"/>
        <end position="91"/>
    </location>
</feature>
<dbReference type="Proteomes" id="UP000000467">
    <property type="component" value="Chromosome"/>
</dbReference>
<dbReference type="KEGG" id="tpz:Tph_c12110"/>
<protein>
    <submittedName>
        <fullName evidence="2">Uncharacterized protein</fullName>
    </submittedName>
</protein>
<evidence type="ECO:0000256" key="1">
    <source>
        <dbReference type="SAM" id="MobiDB-lite"/>
    </source>
</evidence>
<reference evidence="2 3" key="1">
    <citation type="journal article" date="2012" name="BMC Genomics">
        <title>Genome-guided analysis of physiological and morphological traits of the fermentative acetate oxidizer Thermacetogenium phaeum.</title>
        <authorList>
            <person name="Oehler D."/>
            <person name="Poehlein A."/>
            <person name="Leimbach A."/>
            <person name="Muller N."/>
            <person name="Daniel R."/>
            <person name="Gottschalk G."/>
            <person name="Schink B."/>
        </authorList>
    </citation>
    <scope>NUCLEOTIDE SEQUENCE [LARGE SCALE GENOMIC DNA]</scope>
    <source>
        <strain evidence="3">ATCC BAA-254 / DSM 26808 / PB</strain>
    </source>
</reference>
<feature type="region of interest" description="Disordered" evidence="1">
    <location>
        <begin position="1"/>
        <end position="100"/>
    </location>
</feature>
<proteinExistence type="predicted"/>
<name>K4LH86_THEPS</name>
<dbReference type="EMBL" id="CP003732">
    <property type="protein sequence ID" value="AFV11432.1"/>
    <property type="molecule type" value="Genomic_DNA"/>
</dbReference>
<evidence type="ECO:0000313" key="2">
    <source>
        <dbReference type="EMBL" id="AFV11432.1"/>
    </source>
</evidence>
<evidence type="ECO:0000313" key="3">
    <source>
        <dbReference type="Proteomes" id="UP000000467"/>
    </source>
</evidence>
<sequence>MRNASFFASGNGGVPGVKAEPGTNHQQPPLCPSAGKSGSGRAEVTVRYGGSPPAGACLDHGRGSPRTMREEEAGWRVPSERGRSGRPDGGSRHTAFHSLN</sequence>
<accession>K4LH86</accession>
<gene>
    <name evidence="2" type="ordered locus">Tph_c12110</name>
</gene>
<keyword evidence="3" id="KW-1185">Reference proteome</keyword>
<organism evidence="2 3">
    <name type="scientific">Thermacetogenium phaeum (strain ATCC BAA-254 / DSM 26808 / PB)</name>
    <dbReference type="NCBI Taxonomy" id="1089553"/>
    <lineage>
        <taxon>Bacteria</taxon>
        <taxon>Bacillati</taxon>
        <taxon>Bacillota</taxon>
        <taxon>Clostridia</taxon>
        <taxon>Thermoanaerobacterales</taxon>
        <taxon>Thermoanaerobacteraceae</taxon>
        <taxon>Thermacetogenium</taxon>
    </lineage>
</organism>
<dbReference type="AlphaFoldDB" id="K4LH86"/>